<dbReference type="AlphaFoldDB" id="A0A4C1XJV2"/>
<feature type="signal peptide" evidence="1">
    <location>
        <begin position="1"/>
        <end position="16"/>
    </location>
</feature>
<accession>A0A4C1XJV2</accession>
<keyword evidence="1" id="KW-0732">Signal</keyword>
<proteinExistence type="predicted"/>
<gene>
    <name evidence="2" type="ORF">EVAR_35333_1</name>
</gene>
<organism evidence="2 3">
    <name type="scientific">Eumeta variegata</name>
    <name type="common">Bagworm moth</name>
    <name type="synonym">Eumeta japonica</name>
    <dbReference type="NCBI Taxonomy" id="151549"/>
    <lineage>
        <taxon>Eukaryota</taxon>
        <taxon>Metazoa</taxon>
        <taxon>Ecdysozoa</taxon>
        <taxon>Arthropoda</taxon>
        <taxon>Hexapoda</taxon>
        <taxon>Insecta</taxon>
        <taxon>Pterygota</taxon>
        <taxon>Neoptera</taxon>
        <taxon>Endopterygota</taxon>
        <taxon>Lepidoptera</taxon>
        <taxon>Glossata</taxon>
        <taxon>Ditrysia</taxon>
        <taxon>Tineoidea</taxon>
        <taxon>Psychidae</taxon>
        <taxon>Oiketicinae</taxon>
        <taxon>Eumeta</taxon>
    </lineage>
</organism>
<sequence length="126" mass="13893">MASMVLSIIAVPSAFGDDAYEKVKPRRVDNRMSTLFYVTLGSDASRGRDSLPYLGMITGIAPQRCSRADVHDEVSEFPFIVSTMIITYNTGKKESELGQYILAHHSPLGRAFFTPAALVEKNSKSF</sequence>
<comment type="caution">
    <text evidence="2">The sequence shown here is derived from an EMBL/GenBank/DDBJ whole genome shotgun (WGS) entry which is preliminary data.</text>
</comment>
<evidence type="ECO:0000313" key="3">
    <source>
        <dbReference type="Proteomes" id="UP000299102"/>
    </source>
</evidence>
<evidence type="ECO:0000313" key="2">
    <source>
        <dbReference type="EMBL" id="GBP63443.1"/>
    </source>
</evidence>
<dbReference type="Proteomes" id="UP000299102">
    <property type="component" value="Unassembled WGS sequence"/>
</dbReference>
<dbReference type="EMBL" id="BGZK01000869">
    <property type="protein sequence ID" value="GBP63443.1"/>
    <property type="molecule type" value="Genomic_DNA"/>
</dbReference>
<evidence type="ECO:0000256" key="1">
    <source>
        <dbReference type="SAM" id="SignalP"/>
    </source>
</evidence>
<protein>
    <submittedName>
        <fullName evidence="2">Uncharacterized protein</fullName>
    </submittedName>
</protein>
<keyword evidence="3" id="KW-1185">Reference proteome</keyword>
<reference evidence="2 3" key="1">
    <citation type="journal article" date="2019" name="Commun. Biol.">
        <title>The bagworm genome reveals a unique fibroin gene that provides high tensile strength.</title>
        <authorList>
            <person name="Kono N."/>
            <person name="Nakamura H."/>
            <person name="Ohtoshi R."/>
            <person name="Tomita M."/>
            <person name="Numata K."/>
            <person name="Arakawa K."/>
        </authorList>
    </citation>
    <scope>NUCLEOTIDE SEQUENCE [LARGE SCALE GENOMIC DNA]</scope>
</reference>
<name>A0A4C1XJV2_EUMVA</name>
<feature type="chain" id="PRO_5020026306" evidence="1">
    <location>
        <begin position="17"/>
        <end position="126"/>
    </location>
</feature>